<dbReference type="GO" id="GO:0000976">
    <property type="term" value="F:transcription cis-regulatory region binding"/>
    <property type="evidence" value="ECO:0007669"/>
    <property type="project" value="TreeGrafter"/>
</dbReference>
<dbReference type="Pfam" id="PF21597">
    <property type="entry name" value="TetR_C_43"/>
    <property type="match status" value="1"/>
</dbReference>
<organism evidence="6 7">
    <name type="scientific">Nonomuraea endophytica</name>
    <dbReference type="NCBI Taxonomy" id="714136"/>
    <lineage>
        <taxon>Bacteria</taxon>
        <taxon>Bacillati</taxon>
        <taxon>Actinomycetota</taxon>
        <taxon>Actinomycetes</taxon>
        <taxon>Streptosporangiales</taxon>
        <taxon>Streptosporangiaceae</taxon>
        <taxon>Nonomuraea</taxon>
    </lineage>
</organism>
<dbReference type="Gene3D" id="1.10.357.10">
    <property type="entry name" value="Tetracycline Repressor, domain 2"/>
    <property type="match status" value="1"/>
</dbReference>
<keyword evidence="1" id="KW-0805">Transcription regulation</keyword>
<dbReference type="PROSITE" id="PS50977">
    <property type="entry name" value="HTH_TETR_2"/>
    <property type="match status" value="1"/>
</dbReference>
<evidence type="ECO:0000313" key="7">
    <source>
        <dbReference type="Proteomes" id="UP000568380"/>
    </source>
</evidence>
<dbReference type="InterPro" id="IPR050109">
    <property type="entry name" value="HTH-type_TetR-like_transc_reg"/>
</dbReference>
<protein>
    <submittedName>
        <fullName evidence="6">AcrR family transcriptional regulator</fullName>
    </submittedName>
</protein>
<evidence type="ECO:0000259" key="5">
    <source>
        <dbReference type="PROSITE" id="PS50977"/>
    </source>
</evidence>
<dbReference type="PANTHER" id="PTHR30055">
    <property type="entry name" value="HTH-TYPE TRANSCRIPTIONAL REGULATOR RUTR"/>
    <property type="match status" value="1"/>
</dbReference>
<dbReference type="InterPro" id="IPR036271">
    <property type="entry name" value="Tet_transcr_reg_TetR-rel_C_sf"/>
</dbReference>
<dbReference type="GO" id="GO:0003700">
    <property type="term" value="F:DNA-binding transcription factor activity"/>
    <property type="evidence" value="ECO:0007669"/>
    <property type="project" value="TreeGrafter"/>
</dbReference>
<evidence type="ECO:0000256" key="1">
    <source>
        <dbReference type="ARBA" id="ARBA00023015"/>
    </source>
</evidence>
<feature type="domain" description="HTH tetR-type" evidence="5">
    <location>
        <begin position="6"/>
        <end position="65"/>
    </location>
</feature>
<accession>A0A7W8A9F3</accession>
<dbReference type="InterPro" id="IPR009057">
    <property type="entry name" value="Homeodomain-like_sf"/>
</dbReference>
<keyword evidence="7" id="KW-1185">Reference proteome</keyword>
<dbReference type="RefSeq" id="WP_184969890.1">
    <property type="nucleotide sequence ID" value="NZ_JACHIN010000012.1"/>
</dbReference>
<dbReference type="EMBL" id="JACHIN010000012">
    <property type="protein sequence ID" value="MBB5082033.1"/>
    <property type="molecule type" value="Genomic_DNA"/>
</dbReference>
<dbReference type="PRINTS" id="PR00455">
    <property type="entry name" value="HTHTETR"/>
</dbReference>
<dbReference type="InterPro" id="IPR049445">
    <property type="entry name" value="TetR_SbtR-like_C"/>
</dbReference>
<feature type="DNA-binding region" description="H-T-H motif" evidence="4">
    <location>
        <begin position="28"/>
        <end position="47"/>
    </location>
</feature>
<evidence type="ECO:0000256" key="2">
    <source>
        <dbReference type="ARBA" id="ARBA00023125"/>
    </source>
</evidence>
<dbReference type="InterPro" id="IPR001647">
    <property type="entry name" value="HTH_TetR"/>
</dbReference>
<evidence type="ECO:0000313" key="6">
    <source>
        <dbReference type="EMBL" id="MBB5082033.1"/>
    </source>
</evidence>
<reference evidence="6 7" key="1">
    <citation type="submission" date="2020-08" db="EMBL/GenBank/DDBJ databases">
        <title>Genomic Encyclopedia of Type Strains, Phase IV (KMG-IV): sequencing the most valuable type-strain genomes for metagenomic binning, comparative biology and taxonomic classification.</title>
        <authorList>
            <person name="Goeker M."/>
        </authorList>
    </citation>
    <scope>NUCLEOTIDE SEQUENCE [LARGE SCALE GENOMIC DNA]</scope>
    <source>
        <strain evidence="6 7">DSM 45385</strain>
    </source>
</reference>
<dbReference type="AlphaFoldDB" id="A0A7W8A9F3"/>
<name>A0A7W8A9F3_9ACTN</name>
<proteinExistence type="predicted"/>
<dbReference type="Proteomes" id="UP000568380">
    <property type="component" value="Unassembled WGS sequence"/>
</dbReference>
<sequence>MRADARRNRDKILEAARDAVAERGADAPMELIARRAGVGVGTLYRRFPDRSVLLDALAEQYVHELLDSLDRAVAAEPGAWAAVRAFVVHTVDKGRGAIAAALAGTTAPQARQALVLRLDELVRQAQAAGAMRSDVGVDDLMELLSVFACHPGVIPDRFLPLMLDGLEKRSLEKAARKA</sequence>
<evidence type="ECO:0000256" key="3">
    <source>
        <dbReference type="ARBA" id="ARBA00023163"/>
    </source>
</evidence>
<dbReference type="SUPFAM" id="SSF48498">
    <property type="entry name" value="Tetracyclin repressor-like, C-terminal domain"/>
    <property type="match status" value="1"/>
</dbReference>
<evidence type="ECO:0000256" key="4">
    <source>
        <dbReference type="PROSITE-ProRule" id="PRU00335"/>
    </source>
</evidence>
<keyword evidence="2 4" id="KW-0238">DNA-binding</keyword>
<comment type="caution">
    <text evidence="6">The sequence shown here is derived from an EMBL/GenBank/DDBJ whole genome shotgun (WGS) entry which is preliminary data.</text>
</comment>
<gene>
    <name evidence="6" type="ORF">HNR40_007528</name>
</gene>
<keyword evidence="3" id="KW-0804">Transcription</keyword>
<dbReference type="SUPFAM" id="SSF46689">
    <property type="entry name" value="Homeodomain-like"/>
    <property type="match status" value="1"/>
</dbReference>
<dbReference type="Pfam" id="PF00440">
    <property type="entry name" value="TetR_N"/>
    <property type="match status" value="1"/>
</dbReference>
<dbReference type="PANTHER" id="PTHR30055:SF234">
    <property type="entry name" value="HTH-TYPE TRANSCRIPTIONAL REGULATOR BETI"/>
    <property type="match status" value="1"/>
</dbReference>